<proteinExistence type="predicted"/>
<accession>A0A2H3DYM7</accession>
<dbReference type="Proteomes" id="UP000217790">
    <property type="component" value="Unassembled WGS sequence"/>
</dbReference>
<dbReference type="AlphaFoldDB" id="A0A2H3DYM7"/>
<name>A0A2H3DYM7_ARMGA</name>
<evidence type="ECO:0000313" key="1">
    <source>
        <dbReference type="EMBL" id="PBK94197.1"/>
    </source>
</evidence>
<organism evidence="1 2">
    <name type="scientific">Armillaria gallica</name>
    <name type="common">Bulbous honey fungus</name>
    <name type="synonym">Armillaria bulbosa</name>
    <dbReference type="NCBI Taxonomy" id="47427"/>
    <lineage>
        <taxon>Eukaryota</taxon>
        <taxon>Fungi</taxon>
        <taxon>Dikarya</taxon>
        <taxon>Basidiomycota</taxon>
        <taxon>Agaricomycotina</taxon>
        <taxon>Agaricomycetes</taxon>
        <taxon>Agaricomycetidae</taxon>
        <taxon>Agaricales</taxon>
        <taxon>Marasmiineae</taxon>
        <taxon>Physalacriaceae</taxon>
        <taxon>Armillaria</taxon>
    </lineage>
</organism>
<keyword evidence="2" id="KW-1185">Reference proteome</keyword>
<reference evidence="2" key="1">
    <citation type="journal article" date="2017" name="Nat. Ecol. Evol.">
        <title>Genome expansion and lineage-specific genetic innovations in the forest pathogenic fungi Armillaria.</title>
        <authorList>
            <person name="Sipos G."/>
            <person name="Prasanna A.N."/>
            <person name="Walter M.C."/>
            <person name="O'Connor E."/>
            <person name="Balint B."/>
            <person name="Krizsan K."/>
            <person name="Kiss B."/>
            <person name="Hess J."/>
            <person name="Varga T."/>
            <person name="Slot J."/>
            <person name="Riley R."/>
            <person name="Boka B."/>
            <person name="Rigling D."/>
            <person name="Barry K."/>
            <person name="Lee J."/>
            <person name="Mihaltcheva S."/>
            <person name="LaButti K."/>
            <person name="Lipzen A."/>
            <person name="Waldron R."/>
            <person name="Moloney N.M."/>
            <person name="Sperisen C."/>
            <person name="Kredics L."/>
            <person name="Vagvoelgyi C."/>
            <person name="Patrignani A."/>
            <person name="Fitzpatrick D."/>
            <person name="Nagy I."/>
            <person name="Doyle S."/>
            <person name="Anderson J.B."/>
            <person name="Grigoriev I.V."/>
            <person name="Gueldener U."/>
            <person name="Muensterkoetter M."/>
            <person name="Nagy L.G."/>
        </authorList>
    </citation>
    <scope>NUCLEOTIDE SEQUENCE [LARGE SCALE GENOMIC DNA]</scope>
    <source>
        <strain evidence="2">Ar21-2</strain>
    </source>
</reference>
<dbReference type="InParanoid" id="A0A2H3DYM7"/>
<dbReference type="EMBL" id="KZ293654">
    <property type="protein sequence ID" value="PBK94197.1"/>
    <property type="molecule type" value="Genomic_DNA"/>
</dbReference>
<protein>
    <submittedName>
        <fullName evidence="1">Uncharacterized protein</fullName>
    </submittedName>
</protein>
<sequence length="81" mass="9473">MRMLPNNRSQWKIMNFYVVRAGTRNRIQNIVKVQLREGIWDGQTLFGKQGPSLSVPRPLVPDFDPRRCCESCSSGQFLRKY</sequence>
<evidence type="ECO:0000313" key="2">
    <source>
        <dbReference type="Proteomes" id="UP000217790"/>
    </source>
</evidence>
<gene>
    <name evidence="1" type="ORF">ARMGADRAFT_88312</name>
</gene>